<evidence type="ECO:0008006" key="4">
    <source>
        <dbReference type="Google" id="ProtNLM"/>
    </source>
</evidence>
<reference evidence="3" key="1">
    <citation type="journal article" date="2019" name="Int. J. Syst. Evol. Microbiol.">
        <title>The Global Catalogue of Microorganisms (GCM) 10K type strain sequencing project: providing services to taxonomists for standard genome sequencing and annotation.</title>
        <authorList>
            <consortium name="The Broad Institute Genomics Platform"/>
            <consortium name="The Broad Institute Genome Sequencing Center for Infectious Disease"/>
            <person name="Wu L."/>
            <person name="Ma J."/>
        </authorList>
    </citation>
    <scope>NUCLEOTIDE SEQUENCE [LARGE SCALE GENOMIC DNA]</scope>
    <source>
        <strain evidence="3">JCM 18410</strain>
    </source>
</reference>
<dbReference type="EMBL" id="BAABKC010000027">
    <property type="protein sequence ID" value="GAA5051300.1"/>
    <property type="molecule type" value="Genomic_DNA"/>
</dbReference>
<sequence length="160" mass="16572">MSDFRPQRNGRLPWGIGGSLAAVVFVTAVSGCGSDDQNDDRSDGGGPAASAPASATASRKAAPAPAHKAAPATLLTLTGSGTKTTGAFETGGDWTLSYTFDCTKAMGAVDGKGNFIVFDQDDRLVNEMDKTGEADTRQHSSGTRRLQIVSECDWTVKVTG</sequence>
<organism evidence="2 3">
    <name type="scientific">Streptomyces similanensis</name>
    <dbReference type="NCBI Taxonomy" id="1274988"/>
    <lineage>
        <taxon>Bacteria</taxon>
        <taxon>Bacillati</taxon>
        <taxon>Actinomycetota</taxon>
        <taxon>Actinomycetes</taxon>
        <taxon>Kitasatosporales</taxon>
        <taxon>Streptomycetaceae</taxon>
        <taxon>Streptomyces</taxon>
    </lineage>
</organism>
<dbReference type="Proteomes" id="UP001500124">
    <property type="component" value="Unassembled WGS sequence"/>
</dbReference>
<evidence type="ECO:0000313" key="3">
    <source>
        <dbReference type="Proteomes" id="UP001500124"/>
    </source>
</evidence>
<proteinExistence type="predicted"/>
<feature type="region of interest" description="Disordered" evidence="1">
    <location>
        <begin position="34"/>
        <end position="71"/>
    </location>
</feature>
<name>A0ABP9K8S8_9ACTN</name>
<keyword evidence="3" id="KW-1185">Reference proteome</keyword>
<evidence type="ECO:0000313" key="2">
    <source>
        <dbReference type="EMBL" id="GAA5051300.1"/>
    </source>
</evidence>
<dbReference type="PROSITE" id="PS51257">
    <property type="entry name" value="PROKAR_LIPOPROTEIN"/>
    <property type="match status" value="1"/>
</dbReference>
<evidence type="ECO:0000256" key="1">
    <source>
        <dbReference type="SAM" id="MobiDB-lite"/>
    </source>
</evidence>
<gene>
    <name evidence="2" type="ORF">GCM10023336_19890</name>
</gene>
<protein>
    <recommendedName>
        <fullName evidence="4">Lipoprotein</fullName>
    </recommendedName>
</protein>
<accession>A0ABP9K8S8</accession>
<comment type="caution">
    <text evidence="2">The sequence shown here is derived from an EMBL/GenBank/DDBJ whole genome shotgun (WGS) entry which is preliminary data.</text>
</comment>
<feature type="compositionally biased region" description="Low complexity" evidence="1">
    <location>
        <begin position="48"/>
        <end position="71"/>
    </location>
</feature>
<dbReference type="RefSeq" id="WP_345667922.1">
    <property type="nucleotide sequence ID" value="NZ_BAABKC010000027.1"/>
</dbReference>